<feature type="non-terminal residue" evidence="2">
    <location>
        <position position="140"/>
    </location>
</feature>
<gene>
    <name evidence="2" type="ORF">MNBD_ALPHA02-2430</name>
</gene>
<keyword evidence="1" id="KW-0812">Transmembrane</keyword>
<dbReference type="AlphaFoldDB" id="A0A3B0STX1"/>
<evidence type="ECO:0000313" key="2">
    <source>
        <dbReference type="EMBL" id="VAV98255.1"/>
    </source>
</evidence>
<organism evidence="2">
    <name type="scientific">hydrothermal vent metagenome</name>
    <dbReference type="NCBI Taxonomy" id="652676"/>
    <lineage>
        <taxon>unclassified sequences</taxon>
        <taxon>metagenomes</taxon>
        <taxon>ecological metagenomes</taxon>
    </lineage>
</organism>
<evidence type="ECO:0000256" key="1">
    <source>
        <dbReference type="SAM" id="Phobius"/>
    </source>
</evidence>
<keyword evidence="1" id="KW-0472">Membrane</keyword>
<feature type="transmembrane region" description="Helical" evidence="1">
    <location>
        <begin position="119"/>
        <end position="137"/>
    </location>
</feature>
<sequence>MKTIASGKTIFLPYRVTELTGEVVSETNRSETSVHGHINRKSGGTISSTTTDYQTIYIKDDEGNEHAPTLVDMTLPCREGQRVTLWGINNGWWFEAYNHNTKDGYWNKARIKKFTSPTTFMKVSMALFALTLSIILLNSG</sequence>
<accession>A0A3B0STX1</accession>
<reference evidence="2" key="1">
    <citation type="submission" date="2018-06" db="EMBL/GenBank/DDBJ databases">
        <authorList>
            <person name="Zhirakovskaya E."/>
        </authorList>
    </citation>
    <scope>NUCLEOTIDE SEQUENCE</scope>
</reference>
<protein>
    <submittedName>
        <fullName evidence="2">Uncharacterized protein</fullName>
    </submittedName>
</protein>
<proteinExistence type="predicted"/>
<name>A0A3B0STX1_9ZZZZ</name>
<dbReference type="EMBL" id="UOED01000125">
    <property type="protein sequence ID" value="VAV98255.1"/>
    <property type="molecule type" value="Genomic_DNA"/>
</dbReference>
<keyword evidence="1" id="KW-1133">Transmembrane helix</keyword>